<dbReference type="STRING" id="1817760.A2151_04215"/>
<comment type="catalytic activity">
    <reaction evidence="4">
        <text>chorismate = 4-hydroxybenzoate + pyruvate</text>
        <dbReference type="Rhea" id="RHEA:16505"/>
        <dbReference type="ChEBI" id="CHEBI:15361"/>
        <dbReference type="ChEBI" id="CHEBI:17879"/>
        <dbReference type="ChEBI" id="CHEBI:29748"/>
        <dbReference type="EC" id="4.1.3.40"/>
    </reaction>
</comment>
<keyword evidence="2 4" id="KW-0831">Ubiquinone biosynthesis</keyword>
<evidence type="ECO:0000313" key="5">
    <source>
        <dbReference type="EMBL" id="OGI48439.1"/>
    </source>
</evidence>
<protein>
    <recommendedName>
        <fullName evidence="4">Probable chorismate pyruvate-lyase</fullName>
        <shortName evidence="4">CL</shortName>
        <shortName evidence="4">CPL</shortName>
        <ecNumber evidence="4">4.1.3.40</ecNumber>
    </recommendedName>
</protein>
<dbReference type="EC" id="4.1.3.40" evidence="4"/>
<keyword evidence="1 4" id="KW-0963">Cytoplasm</keyword>
<dbReference type="Gene3D" id="3.40.1410.10">
    <property type="entry name" value="Chorismate lyase-like"/>
    <property type="match status" value="1"/>
</dbReference>
<dbReference type="InterPro" id="IPR007440">
    <property type="entry name" value="Chorismate--pyruvate_lyase"/>
</dbReference>
<keyword evidence="4" id="KW-0670">Pyruvate</keyword>
<dbReference type="PANTHER" id="PTHR38683:SF1">
    <property type="entry name" value="CHORISMATE PYRUVATE-LYASE"/>
    <property type="match status" value="1"/>
</dbReference>
<keyword evidence="3 4" id="KW-0456">Lyase</keyword>
<dbReference type="SUPFAM" id="SSF64288">
    <property type="entry name" value="Chorismate lyase-like"/>
    <property type="match status" value="1"/>
</dbReference>
<comment type="caution">
    <text evidence="5">The sequence shown here is derived from an EMBL/GenBank/DDBJ whole genome shotgun (WGS) entry which is preliminary data.</text>
</comment>
<evidence type="ECO:0000256" key="2">
    <source>
        <dbReference type="ARBA" id="ARBA00022688"/>
    </source>
</evidence>
<dbReference type="PANTHER" id="PTHR38683">
    <property type="entry name" value="CHORISMATE PYRUVATE-LYASE"/>
    <property type="match status" value="1"/>
</dbReference>
<feature type="binding site" evidence="4">
    <location>
        <position position="86"/>
    </location>
    <ligand>
        <name>substrate</name>
    </ligand>
</feature>
<accession>A0A1F6TTR2</accession>
<feature type="binding site" evidence="4">
    <location>
        <position position="183"/>
    </location>
    <ligand>
        <name>substrate</name>
    </ligand>
</feature>
<dbReference type="EMBL" id="MFSU01000028">
    <property type="protein sequence ID" value="OGI48439.1"/>
    <property type="molecule type" value="Genomic_DNA"/>
</dbReference>
<gene>
    <name evidence="4" type="primary">ubiC</name>
    <name evidence="5" type="ORF">A2151_04215</name>
</gene>
<sequence>MTPAAASVASDPHAEPLWIPARRLLRSGVPGDRLPWLLDADSLTRRIQSSCRGAFRVEVLCQRRERPLRNESRALGLRPETMVLVRQVHLYCGAAPWVYARTVVPDATLTGRWRRLKHLRARSLGALLFAEHSVRRGELEVTCLTPRDRLFGLVAARLPRPPRAIWGRRSLFYLGDRPLLVSEFFLPELGAFPS</sequence>
<dbReference type="Proteomes" id="UP000178885">
    <property type="component" value="Unassembled WGS sequence"/>
</dbReference>
<dbReference type="HAMAP" id="MF_01632">
    <property type="entry name" value="UbiC"/>
    <property type="match status" value="1"/>
</dbReference>
<dbReference type="UniPathway" id="UPA00232"/>
<evidence type="ECO:0000256" key="1">
    <source>
        <dbReference type="ARBA" id="ARBA00022490"/>
    </source>
</evidence>
<dbReference type="GO" id="GO:0005829">
    <property type="term" value="C:cytosol"/>
    <property type="evidence" value="ECO:0007669"/>
    <property type="project" value="TreeGrafter"/>
</dbReference>
<dbReference type="InterPro" id="IPR028978">
    <property type="entry name" value="Chorismate_lyase_/UTRA_dom_sf"/>
</dbReference>
<name>A0A1F6TTR2_9PROT</name>
<evidence type="ECO:0000256" key="4">
    <source>
        <dbReference type="HAMAP-Rule" id="MF_01632"/>
    </source>
</evidence>
<reference evidence="5 6" key="1">
    <citation type="journal article" date="2016" name="Nat. Commun.">
        <title>Thousands of microbial genomes shed light on interconnected biogeochemical processes in an aquifer system.</title>
        <authorList>
            <person name="Anantharaman K."/>
            <person name="Brown C.T."/>
            <person name="Hug L.A."/>
            <person name="Sharon I."/>
            <person name="Castelle C.J."/>
            <person name="Probst A.J."/>
            <person name="Thomas B.C."/>
            <person name="Singh A."/>
            <person name="Wilkins M.J."/>
            <person name="Karaoz U."/>
            <person name="Brodie E.L."/>
            <person name="Williams K.H."/>
            <person name="Hubbard S.S."/>
            <person name="Banfield J.F."/>
        </authorList>
    </citation>
    <scope>NUCLEOTIDE SEQUENCE [LARGE SCALE GENOMIC DNA]</scope>
</reference>
<evidence type="ECO:0000256" key="3">
    <source>
        <dbReference type="ARBA" id="ARBA00023239"/>
    </source>
</evidence>
<dbReference type="GO" id="GO:0008813">
    <property type="term" value="F:chorismate lyase activity"/>
    <property type="evidence" value="ECO:0007669"/>
    <property type="project" value="UniProtKB-UniRule"/>
</dbReference>
<dbReference type="Pfam" id="PF04345">
    <property type="entry name" value="Chor_lyase"/>
    <property type="match status" value="1"/>
</dbReference>
<proteinExistence type="inferred from homology"/>
<dbReference type="GO" id="GO:0042866">
    <property type="term" value="P:pyruvate biosynthetic process"/>
    <property type="evidence" value="ECO:0007669"/>
    <property type="project" value="UniProtKB-UniRule"/>
</dbReference>
<comment type="pathway">
    <text evidence="4">Cofactor biosynthesis; ubiquinone biosynthesis.</text>
</comment>
<comment type="function">
    <text evidence="4">Removes the pyruvyl group from chorismate, with concomitant aromatization of the ring, to provide 4-hydroxybenzoate (4HB) for the ubiquinone pathway.</text>
</comment>
<organism evidence="5 6">
    <name type="scientific">Candidatus Muproteobacteria bacterium RBG_16_65_34</name>
    <dbReference type="NCBI Taxonomy" id="1817760"/>
    <lineage>
        <taxon>Bacteria</taxon>
        <taxon>Pseudomonadati</taxon>
        <taxon>Pseudomonadota</taxon>
        <taxon>Candidatus Muproteobacteria</taxon>
    </lineage>
</organism>
<comment type="subcellular location">
    <subcellularLocation>
        <location evidence="4">Cytoplasm</location>
    </subcellularLocation>
</comment>
<comment type="caution">
    <text evidence="4">Lacks conserved residue(s) required for the propagation of feature annotation.</text>
</comment>
<comment type="similarity">
    <text evidence="4">Belongs to the UbiC family.</text>
</comment>
<dbReference type="AlphaFoldDB" id="A0A1F6TTR2"/>
<feature type="binding site" evidence="4">
    <location>
        <position position="124"/>
    </location>
    <ligand>
        <name>substrate</name>
    </ligand>
</feature>
<evidence type="ECO:0000313" key="6">
    <source>
        <dbReference type="Proteomes" id="UP000178885"/>
    </source>
</evidence>
<dbReference type="GO" id="GO:0006744">
    <property type="term" value="P:ubiquinone biosynthetic process"/>
    <property type="evidence" value="ECO:0007669"/>
    <property type="project" value="UniProtKB-UniRule"/>
</dbReference>